<evidence type="ECO:0008006" key="5">
    <source>
        <dbReference type="Google" id="ProtNLM"/>
    </source>
</evidence>
<evidence type="ECO:0000313" key="3">
    <source>
        <dbReference type="EMBL" id="MBO8486103.1"/>
    </source>
</evidence>
<feature type="compositionally biased region" description="Acidic residues" evidence="1">
    <location>
        <begin position="484"/>
        <end position="495"/>
    </location>
</feature>
<dbReference type="AlphaFoldDB" id="A0A9D9J3Q8"/>
<evidence type="ECO:0000256" key="1">
    <source>
        <dbReference type="SAM" id="MobiDB-lite"/>
    </source>
</evidence>
<evidence type="ECO:0000256" key="2">
    <source>
        <dbReference type="SAM" id="SignalP"/>
    </source>
</evidence>
<reference evidence="3" key="2">
    <citation type="journal article" date="2021" name="PeerJ">
        <title>Extensive microbial diversity within the chicken gut microbiome revealed by metagenomics and culture.</title>
        <authorList>
            <person name="Gilroy R."/>
            <person name="Ravi A."/>
            <person name="Getino M."/>
            <person name="Pursley I."/>
            <person name="Horton D.L."/>
            <person name="Alikhan N.F."/>
            <person name="Baker D."/>
            <person name="Gharbi K."/>
            <person name="Hall N."/>
            <person name="Watson M."/>
            <person name="Adriaenssens E.M."/>
            <person name="Foster-Nyarko E."/>
            <person name="Jarju S."/>
            <person name="Secka A."/>
            <person name="Antonio M."/>
            <person name="Oren A."/>
            <person name="Chaudhuri R.R."/>
            <person name="La Ragione R."/>
            <person name="Hildebrand F."/>
            <person name="Pallen M.J."/>
        </authorList>
    </citation>
    <scope>NUCLEOTIDE SEQUENCE</scope>
    <source>
        <strain evidence="3">B2-16538</strain>
    </source>
</reference>
<keyword evidence="2" id="KW-0732">Signal</keyword>
<name>A0A9D9J3Q8_9BACT</name>
<dbReference type="Proteomes" id="UP000823750">
    <property type="component" value="Unassembled WGS sequence"/>
</dbReference>
<dbReference type="EMBL" id="JADILX010000097">
    <property type="protein sequence ID" value="MBO8486103.1"/>
    <property type="molecule type" value="Genomic_DNA"/>
</dbReference>
<organism evidence="3 4">
    <name type="scientific">Candidatus Cryptobacteroides excrementavium</name>
    <dbReference type="NCBI Taxonomy" id="2840759"/>
    <lineage>
        <taxon>Bacteria</taxon>
        <taxon>Pseudomonadati</taxon>
        <taxon>Bacteroidota</taxon>
        <taxon>Bacteroidia</taxon>
        <taxon>Bacteroidales</taxon>
        <taxon>Candidatus Cryptobacteroides</taxon>
    </lineage>
</organism>
<feature type="signal peptide" evidence="2">
    <location>
        <begin position="1"/>
        <end position="17"/>
    </location>
</feature>
<feature type="region of interest" description="Disordered" evidence="1">
    <location>
        <begin position="457"/>
        <end position="501"/>
    </location>
</feature>
<accession>A0A9D9J3Q8</accession>
<feature type="chain" id="PRO_5039415751" description="Fimbrial subunit protein C-terminal domain-containing protein" evidence="2">
    <location>
        <begin position="18"/>
        <end position="520"/>
    </location>
</feature>
<dbReference type="PROSITE" id="PS51257">
    <property type="entry name" value="PROKAR_LIPOPROTEIN"/>
    <property type="match status" value="1"/>
</dbReference>
<protein>
    <recommendedName>
        <fullName evidence="5">Fimbrial subunit protein C-terminal domain-containing protein</fullName>
    </recommendedName>
</protein>
<evidence type="ECO:0000313" key="4">
    <source>
        <dbReference type="Proteomes" id="UP000823750"/>
    </source>
</evidence>
<comment type="caution">
    <text evidence="3">The sequence shown here is derived from an EMBL/GenBank/DDBJ whole genome shotgun (WGS) entry which is preliminary data.</text>
</comment>
<proteinExistence type="predicted"/>
<sequence length="520" mass="56786">MKKFLILGALAAGLLSASCSKEIVTVYVPAPGVQEQKLVIALSSGSDELSMKSGRPLLSQAADQDIQNVTLYFVNSENSVVLVKEVNKGEWNNAVDYDKGKKLEVTLKKSNGEELADGEYDVYAVGFSDGVTSGTSDAYTFNEISKGDSWDDAAFYATLKGSDAEEVFAGVSTVFAVTASATEDMGAYSYLTAVSEGEPDNTPVVVLNRQVAGVTGYFTNIPVSVNGETPAKIRLVASKKYTQVNFTSLYGDETVTGTTKTYVVNGSVESSETKVPFWNNDNQGFTVYEMLLSDWFKFGAADTEFQRTTFADCDLNGDGYVGWLDALCYVYNKTGEAGDASSDFDTANWATDYKGENGCKALSNFWVNPNSAEYPQQLVAGSLFAGRFVIPFDYATGVNTLELQLLGENDVILKNWNVKVDQMTTAETQTTPTGTVAKPDESYYVYNIYRNHMYSLGSKGLDYDPDQPGLDPEDPDPDPKPEPDPDDPDSPDDPQDLNTTMDLQIHVNDQWEIIHNMEID</sequence>
<gene>
    <name evidence="3" type="ORF">IAB78_06735</name>
</gene>
<reference evidence="3" key="1">
    <citation type="submission" date="2020-10" db="EMBL/GenBank/DDBJ databases">
        <authorList>
            <person name="Gilroy R."/>
        </authorList>
    </citation>
    <scope>NUCLEOTIDE SEQUENCE</scope>
    <source>
        <strain evidence="3">B2-16538</strain>
    </source>
</reference>